<dbReference type="PANTHER" id="PTHR46246:SF1">
    <property type="entry name" value="GUANOSINE-3',5'-BIS(DIPHOSPHATE) 3'-PYROPHOSPHOHYDROLASE MESH1"/>
    <property type="match status" value="1"/>
</dbReference>
<dbReference type="EMBL" id="DRKP01000047">
    <property type="protein sequence ID" value="HEB95533.1"/>
    <property type="molecule type" value="Genomic_DNA"/>
</dbReference>
<organism evidence="3">
    <name type="scientific">Sedimenticola thiotaurini</name>
    <dbReference type="NCBI Taxonomy" id="1543721"/>
    <lineage>
        <taxon>Bacteria</taxon>
        <taxon>Pseudomonadati</taxon>
        <taxon>Pseudomonadota</taxon>
        <taxon>Gammaproteobacteria</taxon>
        <taxon>Chromatiales</taxon>
        <taxon>Sedimenticolaceae</taxon>
        <taxon>Sedimenticola</taxon>
    </lineage>
</organism>
<protein>
    <submittedName>
        <fullName evidence="3">Bifunctional (P)ppGpp synthetase/guanosine-3',5'-bis(Diphosphate) 3'-pyrophosphohydrolase</fullName>
    </submittedName>
</protein>
<reference evidence="3" key="1">
    <citation type="journal article" date="2020" name="mSystems">
        <title>Genome- and Community-Level Interaction Insights into Carbon Utilization and Element Cycling Functions of Hydrothermarchaeota in Hydrothermal Sediment.</title>
        <authorList>
            <person name="Zhou Z."/>
            <person name="Liu Y."/>
            <person name="Xu W."/>
            <person name="Pan J."/>
            <person name="Luo Z.H."/>
            <person name="Li M."/>
        </authorList>
    </citation>
    <scope>NUCLEOTIDE SEQUENCE [LARGE SCALE GENOMIC DNA]</scope>
    <source>
        <strain evidence="3">HyVt-443</strain>
    </source>
</reference>
<feature type="domain" description="HD/PDEase" evidence="2">
    <location>
        <begin position="29"/>
        <end position="138"/>
    </location>
</feature>
<dbReference type="SUPFAM" id="SSF109604">
    <property type="entry name" value="HD-domain/PDEase-like"/>
    <property type="match status" value="1"/>
</dbReference>
<gene>
    <name evidence="3" type="ORF">ENI96_03765</name>
</gene>
<evidence type="ECO:0000313" key="3">
    <source>
        <dbReference type="EMBL" id="HEB95533.1"/>
    </source>
</evidence>
<dbReference type="Gene3D" id="1.10.3210.10">
    <property type="entry name" value="Hypothetical protein af1432"/>
    <property type="match status" value="1"/>
</dbReference>
<dbReference type="Pfam" id="PF13328">
    <property type="entry name" value="HD_4"/>
    <property type="match status" value="1"/>
</dbReference>
<dbReference type="Proteomes" id="UP000886251">
    <property type="component" value="Unassembled WGS sequence"/>
</dbReference>
<evidence type="ECO:0000256" key="1">
    <source>
        <dbReference type="SAM" id="MobiDB-lite"/>
    </source>
</evidence>
<evidence type="ECO:0000259" key="2">
    <source>
        <dbReference type="SMART" id="SM00471"/>
    </source>
</evidence>
<name>A0A831RLB9_9GAMM</name>
<dbReference type="PANTHER" id="PTHR46246">
    <property type="entry name" value="GUANOSINE-3',5'-BIS(DIPHOSPHATE) 3'-PYROPHOSPHOHYDROLASE MESH1"/>
    <property type="match status" value="1"/>
</dbReference>
<accession>A0A831RLB9</accession>
<dbReference type="GO" id="GO:0008893">
    <property type="term" value="F:guanosine-3',5'-bis(diphosphate) 3'-diphosphatase activity"/>
    <property type="evidence" value="ECO:0007669"/>
    <property type="project" value="TreeGrafter"/>
</dbReference>
<dbReference type="InterPro" id="IPR003607">
    <property type="entry name" value="HD/PDEase_dom"/>
</dbReference>
<dbReference type="AlphaFoldDB" id="A0A831RLB9"/>
<comment type="caution">
    <text evidence="3">The sequence shown here is derived from an EMBL/GenBank/DDBJ whole genome shotgun (WGS) entry which is preliminary data.</text>
</comment>
<proteinExistence type="predicted"/>
<dbReference type="SMART" id="SM00471">
    <property type="entry name" value="HDc"/>
    <property type="match status" value="1"/>
</dbReference>
<sequence>MSPDADLVRRAEIYATQAHERIDHRRKYSGKPYQEHLKAVADLVASVGGDPEMIAAAWLHDTVEDTPATLGQIEQEFGPAVAALVEQLTDVSRPGDGNRAARKAIDREHLAAASPRAKTVKLADLIDNCTDITRHDPRFARVYLKEMASLLEVLTEGDPVLLKRARKVHARSLERLARQEQETAPPGDDAPNPFGDLSEGQFRRMFSDIFTARDIAEPLLSFDFEQPAGEVAAILDEQREEVASVRILGRVKGFLLRQELDAGHCGGTLRHFKVDQVVSGSATLAEVVHVLTRHDYCFVTLLGEVVGVIRRDDINKPMVRMWLFGIITLIEMNLTRQLRHYFPDGGWQEQISPGRLQKAQAFREERLRRNQHCALEECLQLSDKGYVLIGHPEALKGLGFESRRSARRVMRDLESLRNNLAHAQDIATHDWAQIARLGQRLQELADR</sequence>
<dbReference type="InterPro" id="IPR052194">
    <property type="entry name" value="MESH1"/>
</dbReference>
<feature type="region of interest" description="Disordered" evidence="1">
    <location>
        <begin position="176"/>
        <end position="196"/>
    </location>
</feature>